<organism evidence="2 3">
    <name type="scientific">Fluviicola chungangensis</name>
    <dbReference type="NCBI Taxonomy" id="2597671"/>
    <lineage>
        <taxon>Bacteria</taxon>
        <taxon>Pseudomonadati</taxon>
        <taxon>Bacteroidota</taxon>
        <taxon>Flavobacteriia</taxon>
        <taxon>Flavobacteriales</taxon>
        <taxon>Crocinitomicaceae</taxon>
        <taxon>Fluviicola</taxon>
    </lineage>
</organism>
<dbReference type="Proteomes" id="UP000316008">
    <property type="component" value="Unassembled WGS sequence"/>
</dbReference>
<evidence type="ECO:0000313" key="2">
    <source>
        <dbReference type="EMBL" id="TSJ38972.1"/>
    </source>
</evidence>
<protein>
    <submittedName>
        <fullName evidence="2">Uncharacterized protein</fullName>
    </submittedName>
</protein>
<keyword evidence="1" id="KW-0732">Signal</keyword>
<proteinExistence type="predicted"/>
<dbReference type="AlphaFoldDB" id="A0A556MGL0"/>
<feature type="signal peptide" evidence="1">
    <location>
        <begin position="1"/>
        <end position="18"/>
    </location>
</feature>
<sequence length="180" mass="20674">MRIFLTIMLVALSAFSFSQEETIELAPVPVKEEPQTAKVSVPQNNLVWTAIEQPIVITPQNAKNFMTYEGIYERTPESVVNYFFASQIRKDKLWEKVVMSQYWRGDLLQAQLDQYEKVTIVKFNLVSKTATVPNQRFWVRVDMEIKVGEKVKEVTGESDVIVLGGDWFILSLPVLDLISK</sequence>
<accession>A0A556MGL0</accession>
<dbReference type="EMBL" id="VLPL01000013">
    <property type="protein sequence ID" value="TSJ38972.1"/>
    <property type="molecule type" value="Genomic_DNA"/>
</dbReference>
<gene>
    <name evidence="2" type="ORF">FO442_18320</name>
</gene>
<feature type="chain" id="PRO_5022200072" evidence="1">
    <location>
        <begin position="19"/>
        <end position="180"/>
    </location>
</feature>
<comment type="caution">
    <text evidence="2">The sequence shown here is derived from an EMBL/GenBank/DDBJ whole genome shotgun (WGS) entry which is preliminary data.</text>
</comment>
<keyword evidence="3" id="KW-1185">Reference proteome</keyword>
<evidence type="ECO:0000256" key="1">
    <source>
        <dbReference type="SAM" id="SignalP"/>
    </source>
</evidence>
<dbReference type="RefSeq" id="WP_144334672.1">
    <property type="nucleotide sequence ID" value="NZ_VLPL01000013.1"/>
</dbReference>
<reference evidence="2 3" key="1">
    <citation type="submission" date="2019-07" db="EMBL/GenBank/DDBJ databases">
        <authorList>
            <person name="Huq M.A."/>
        </authorList>
    </citation>
    <scope>NUCLEOTIDE SEQUENCE [LARGE SCALE GENOMIC DNA]</scope>
    <source>
        <strain evidence="2 3">MAH-3</strain>
    </source>
</reference>
<name>A0A556MGL0_9FLAO</name>
<evidence type="ECO:0000313" key="3">
    <source>
        <dbReference type="Proteomes" id="UP000316008"/>
    </source>
</evidence>